<organism evidence="3 4">
    <name type="scientific">Phaeodactylibacter luteus</name>
    <dbReference type="NCBI Taxonomy" id="1564516"/>
    <lineage>
        <taxon>Bacteria</taxon>
        <taxon>Pseudomonadati</taxon>
        <taxon>Bacteroidota</taxon>
        <taxon>Saprospiria</taxon>
        <taxon>Saprospirales</taxon>
        <taxon>Haliscomenobacteraceae</taxon>
        <taxon>Phaeodactylibacter</taxon>
    </lineage>
</organism>
<evidence type="ECO:0000313" key="3">
    <source>
        <dbReference type="EMBL" id="TXB67998.1"/>
    </source>
</evidence>
<reference evidence="3 4" key="1">
    <citation type="submission" date="2019-08" db="EMBL/GenBank/DDBJ databases">
        <title>Genome of Phaeodactylibacter luteus.</title>
        <authorList>
            <person name="Bowman J.P."/>
        </authorList>
    </citation>
    <scope>NUCLEOTIDE SEQUENCE [LARGE SCALE GENOMIC DNA]</scope>
    <source>
        <strain evidence="3 4">KCTC 42180</strain>
    </source>
</reference>
<accession>A0A5C6S022</accession>
<keyword evidence="4" id="KW-1185">Reference proteome</keyword>
<dbReference type="Pfam" id="PF14258">
    <property type="entry name" value="DUF4350"/>
    <property type="match status" value="1"/>
</dbReference>
<dbReference type="Proteomes" id="UP000321580">
    <property type="component" value="Unassembled WGS sequence"/>
</dbReference>
<gene>
    <name evidence="3" type="ORF">FRY97_03890</name>
</gene>
<dbReference type="OrthoDB" id="1111222at2"/>
<evidence type="ECO:0000256" key="1">
    <source>
        <dbReference type="SAM" id="Phobius"/>
    </source>
</evidence>
<feature type="transmembrane region" description="Helical" evidence="1">
    <location>
        <begin position="291"/>
        <end position="308"/>
    </location>
</feature>
<protein>
    <submittedName>
        <fullName evidence="3">DUF4350 domain-containing protein</fullName>
    </submittedName>
</protein>
<keyword evidence="1" id="KW-0472">Membrane</keyword>
<evidence type="ECO:0000259" key="2">
    <source>
        <dbReference type="Pfam" id="PF14258"/>
    </source>
</evidence>
<evidence type="ECO:0000313" key="4">
    <source>
        <dbReference type="Proteomes" id="UP000321580"/>
    </source>
</evidence>
<proteinExistence type="predicted"/>
<name>A0A5C6S022_9BACT</name>
<keyword evidence="1" id="KW-1133">Transmembrane helix</keyword>
<feature type="domain" description="DUF4350" evidence="2">
    <location>
        <begin position="42"/>
        <end position="243"/>
    </location>
</feature>
<dbReference type="RefSeq" id="WP_147166119.1">
    <property type="nucleotide sequence ID" value="NZ_VOOR01000005.1"/>
</dbReference>
<dbReference type="AlphaFoldDB" id="A0A5C6S022"/>
<dbReference type="EMBL" id="VOOR01000005">
    <property type="protein sequence ID" value="TXB67998.1"/>
    <property type="molecule type" value="Genomic_DNA"/>
</dbReference>
<sequence length="425" mass="48334">MISKRRGIIIGVALLAAGGVLALLFYKGRKPMVDWRETYEASSTAPYGTALFMELAKGYFNADSIQVLRDSIRGVLPVEAERGTYLFVGEAVYMDSADQEQLLKFVAAGNTAFVSSKSLPYQLGLRLYDTLCTQRQWGGYSYYEDSLAYTGFYPAPLQMDSALRCEYRTFGKLRPYHWSYLPDSLLCTEAEANGLEPIGGSPGYTHFARQPYGAGYFYLHTMPLALSNLSLVDSNGLAYVSRLFAFWDAAGPVYWDRYAQVPESSDFDFPLAERSLSDKSPLQYILSQPPLAWAWYLLLALGLLFLLFRSKRQQRIVPVLEPNRNTSLEFVRAIGRLAFLQNKHRQLALQQMRLLQQHIRERYHISLAEPNPVLAQQLSSRSGIALPHIERLLTYYRNIQSSPHLSGKALAEFHQLIYHFYQHSK</sequence>
<dbReference type="InterPro" id="IPR025646">
    <property type="entry name" value="DUF4350"/>
</dbReference>
<comment type="caution">
    <text evidence="3">The sequence shown here is derived from an EMBL/GenBank/DDBJ whole genome shotgun (WGS) entry which is preliminary data.</text>
</comment>
<keyword evidence="1" id="KW-0812">Transmembrane</keyword>